<keyword evidence="3" id="KW-0324">Glycolysis</keyword>
<dbReference type="Gene3D" id="3.40.50.1240">
    <property type="entry name" value="Phosphoglycerate mutase-like"/>
    <property type="match status" value="1"/>
</dbReference>
<dbReference type="SMART" id="SM00855">
    <property type="entry name" value="PGAM"/>
    <property type="match status" value="1"/>
</dbReference>
<reference evidence="5" key="1">
    <citation type="submission" date="2018-06" db="EMBL/GenBank/DDBJ databases">
        <authorList>
            <person name="Zhirakovskaya E."/>
        </authorList>
    </citation>
    <scope>NUCLEOTIDE SEQUENCE</scope>
</reference>
<dbReference type="AlphaFoldDB" id="A0A3B1A2N9"/>
<dbReference type="CDD" id="cd07067">
    <property type="entry name" value="HP_PGM_like"/>
    <property type="match status" value="1"/>
</dbReference>
<evidence type="ECO:0000313" key="5">
    <source>
        <dbReference type="EMBL" id="VAX00026.1"/>
    </source>
</evidence>
<dbReference type="Pfam" id="PF00300">
    <property type="entry name" value="His_Phos_1"/>
    <property type="match status" value="2"/>
</dbReference>
<dbReference type="HAMAP" id="MF_01039">
    <property type="entry name" value="PGAM_GpmA"/>
    <property type="match status" value="1"/>
</dbReference>
<dbReference type="InterPro" id="IPR013078">
    <property type="entry name" value="His_Pase_superF_clade-1"/>
</dbReference>
<keyword evidence="4 5" id="KW-0413">Isomerase</keyword>
<dbReference type="InterPro" id="IPR029033">
    <property type="entry name" value="His_PPase_superfam"/>
</dbReference>
<comment type="similarity">
    <text evidence="1">Belongs to the phosphoglycerate mutase family. BPG-dependent PGAM subfamily.</text>
</comment>
<evidence type="ECO:0000256" key="3">
    <source>
        <dbReference type="ARBA" id="ARBA00023152"/>
    </source>
</evidence>
<dbReference type="InterPro" id="IPR005952">
    <property type="entry name" value="Phosphogly_mut1"/>
</dbReference>
<evidence type="ECO:0000256" key="2">
    <source>
        <dbReference type="ARBA" id="ARBA00012028"/>
    </source>
</evidence>
<evidence type="ECO:0000256" key="1">
    <source>
        <dbReference type="ARBA" id="ARBA00006717"/>
    </source>
</evidence>
<proteinExistence type="inferred from homology"/>
<evidence type="ECO:0000256" key="4">
    <source>
        <dbReference type="ARBA" id="ARBA00023235"/>
    </source>
</evidence>
<gene>
    <name evidence="5" type="ORF">MNBD_GAMMA19-400</name>
</gene>
<dbReference type="PROSITE" id="PS00175">
    <property type="entry name" value="PG_MUTASE"/>
    <property type="match status" value="1"/>
</dbReference>
<dbReference type="EMBL" id="UOFV01000196">
    <property type="protein sequence ID" value="VAX00026.1"/>
    <property type="molecule type" value="Genomic_DNA"/>
</dbReference>
<accession>A0A3B1A2N9</accession>
<dbReference type="SUPFAM" id="SSF53254">
    <property type="entry name" value="Phosphoglycerate mutase-like"/>
    <property type="match status" value="1"/>
</dbReference>
<organism evidence="5">
    <name type="scientific">hydrothermal vent metagenome</name>
    <dbReference type="NCBI Taxonomy" id="652676"/>
    <lineage>
        <taxon>unclassified sequences</taxon>
        <taxon>metagenomes</taxon>
        <taxon>ecological metagenomes</taxon>
    </lineage>
</organism>
<sequence length="237" mass="27618">MARFVSRLILVRHGQSIWNLQNRFTGWVDVSLSRRGVIEAQQAAALLVDELIDVAFTSSLLRAQDSLYEILRQNRYCEQYVRVHEQSSEWYEHVSPNQGDASELKIYVSEKLNERYYGDLQGLNKEWANAHFGTQRVHLWRRSYDVPPPNGESLKMTAQRALPYYQERIIPYLRHGKSVLVSAHGNSLRSIIMHIEQMTPQQILDYELATGTPHLYTFDDDMQLIDKLIVSNPDREK</sequence>
<dbReference type="NCBIfam" id="TIGR01258">
    <property type="entry name" value="pgm_1"/>
    <property type="match status" value="1"/>
</dbReference>
<protein>
    <recommendedName>
        <fullName evidence="2">phosphoglycerate mutase (2,3-diphosphoglycerate-dependent)</fullName>
        <ecNumber evidence="2">5.4.2.11</ecNumber>
    </recommendedName>
</protein>
<dbReference type="GO" id="GO:0006096">
    <property type="term" value="P:glycolytic process"/>
    <property type="evidence" value="ECO:0007669"/>
    <property type="project" value="UniProtKB-KW"/>
</dbReference>
<dbReference type="GO" id="GO:0004619">
    <property type="term" value="F:phosphoglycerate mutase activity"/>
    <property type="evidence" value="ECO:0007669"/>
    <property type="project" value="UniProtKB-EC"/>
</dbReference>
<dbReference type="InterPro" id="IPR001345">
    <property type="entry name" value="PG/BPGM_mutase_AS"/>
</dbReference>
<dbReference type="PANTHER" id="PTHR11931">
    <property type="entry name" value="PHOSPHOGLYCERATE MUTASE"/>
    <property type="match status" value="1"/>
</dbReference>
<dbReference type="EC" id="5.4.2.11" evidence="2"/>
<name>A0A3B1A2N9_9ZZZZ</name>